<protein>
    <submittedName>
        <fullName evidence="1">Uncharacterized protein</fullName>
    </submittedName>
</protein>
<evidence type="ECO:0000313" key="2">
    <source>
        <dbReference type="Proteomes" id="UP000887013"/>
    </source>
</evidence>
<dbReference type="AlphaFoldDB" id="A0A8X6UK74"/>
<dbReference type="Proteomes" id="UP000887013">
    <property type="component" value="Unassembled WGS sequence"/>
</dbReference>
<accession>A0A8X6UK74</accession>
<proteinExistence type="predicted"/>
<organism evidence="1 2">
    <name type="scientific">Nephila pilipes</name>
    <name type="common">Giant wood spider</name>
    <name type="synonym">Nephila maculata</name>
    <dbReference type="NCBI Taxonomy" id="299642"/>
    <lineage>
        <taxon>Eukaryota</taxon>
        <taxon>Metazoa</taxon>
        <taxon>Ecdysozoa</taxon>
        <taxon>Arthropoda</taxon>
        <taxon>Chelicerata</taxon>
        <taxon>Arachnida</taxon>
        <taxon>Araneae</taxon>
        <taxon>Araneomorphae</taxon>
        <taxon>Entelegynae</taxon>
        <taxon>Araneoidea</taxon>
        <taxon>Nephilidae</taxon>
        <taxon>Nephila</taxon>
    </lineage>
</organism>
<name>A0A8X6UK74_NEPPI</name>
<sequence>MSYWNYPSIHTRTHAMNGYGKMARILTYRSPIKSSIDLLGIPKKPATNVSYHNPAILSISLLTRSFHSYMEIFSTAVRAQGAILLEILLFRSGCVLAIVNNSSMVVLVGLRQGA</sequence>
<dbReference type="EMBL" id="BMAW01031880">
    <property type="protein sequence ID" value="GFU23117.1"/>
    <property type="molecule type" value="Genomic_DNA"/>
</dbReference>
<comment type="caution">
    <text evidence="1">The sequence shown here is derived from an EMBL/GenBank/DDBJ whole genome shotgun (WGS) entry which is preliminary data.</text>
</comment>
<gene>
    <name evidence="1" type="ORF">NPIL_356751</name>
</gene>
<reference evidence="1" key="1">
    <citation type="submission" date="2020-08" db="EMBL/GenBank/DDBJ databases">
        <title>Multicomponent nature underlies the extraordinary mechanical properties of spider dragline silk.</title>
        <authorList>
            <person name="Kono N."/>
            <person name="Nakamura H."/>
            <person name="Mori M."/>
            <person name="Yoshida Y."/>
            <person name="Ohtoshi R."/>
            <person name="Malay A.D."/>
            <person name="Moran D.A.P."/>
            <person name="Tomita M."/>
            <person name="Numata K."/>
            <person name="Arakawa K."/>
        </authorList>
    </citation>
    <scope>NUCLEOTIDE SEQUENCE</scope>
</reference>
<keyword evidence="2" id="KW-1185">Reference proteome</keyword>
<evidence type="ECO:0000313" key="1">
    <source>
        <dbReference type="EMBL" id="GFU23117.1"/>
    </source>
</evidence>